<feature type="transmembrane region" description="Helical" evidence="1">
    <location>
        <begin position="51"/>
        <end position="70"/>
    </location>
</feature>
<keyword evidence="3" id="KW-1185">Reference proteome</keyword>
<feature type="transmembrane region" description="Helical" evidence="1">
    <location>
        <begin position="90"/>
        <end position="108"/>
    </location>
</feature>
<protein>
    <recommendedName>
        <fullName evidence="4">Transmembrane protein</fullName>
    </recommendedName>
</protein>
<keyword evidence="1" id="KW-1133">Transmembrane helix</keyword>
<gene>
    <name evidence="2" type="ORF">M0R45_017980</name>
</gene>
<name>A0AAW1XXR0_RUBAR</name>
<evidence type="ECO:0000313" key="2">
    <source>
        <dbReference type="EMBL" id="KAK9941374.1"/>
    </source>
</evidence>
<dbReference type="Proteomes" id="UP001457282">
    <property type="component" value="Unassembled WGS sequence"/>
</dbReference>
<reference evidence="2 3" key="1">
    <citation type="journal article" date="2023" name="G3 (Bethesda)">
        <title>A chromosome-length genome assembly and annotation of blackberry (Rubus argutus, cv. 'Hillquist').</title>
        <authorList>
            <person name="Bruna T."/>
            <person name="Aryal R."/>
            <person name="Dudchenko O."/>
            <person name="Sargent D.J."/>
            <person name="Mead D."/>
            <person name="Buti M."/>
            <person name="Cavallini A."/>
            <person name="Hytonen T."/>
            <person name="Andres J."/>
            <person name="Pham M."/>
            <person name="Weisz D."/>
            <person name="Mascagni F."/>
            <person name="Usai G."/>
            <person name="Natali L."/>
            <person name="Bassil N."/>
            <person name="Fernandez G.E."/>
            <person name="Lomsadze A."/>
            <person name="Armour M."/>
            <person name="Olukolu B."/>
            <person name="Poorten T."/>
            <person name="Britton C."/>
            <person name="Davik J."/>
            <person name="Ashrafi H."/>
            <person name="Aiden E.L."/>
            <person name="Borodovsky M."/>
            <person name="Worthington M."/>
        </authorList>
    </citation>
    <scope>NUCLEOTIDE SEQUENCE [LARGE SCALE GENOMIC DNA]</scope>
    <source>
        <strain evidence="2">PI 553951</strain>
    </source>
</reference>
<dbReference type="PANTHER" id="PTHR33306:SF24">
    <property type="entry name" value="TRANSMEMBRANE PROTEIN"/>
    <property type="match status" value="1"/>
</dbReference>
<organism evidence="2 3">
    <name type="scientific">Rubus argutus</name>
    <name type="common">Southern blackberry</name>
    <dbReference type="NCBI Taxonomy" id="59490"/>
    <lineage>
        <taxon>Eukaryota</taxon>
        <taxon>Viridiplantae</taxon>
        <taxon>Streptophyta</taxon>
        <taxon>Embryophyta</taxon>
        <taxon>Tracheophyta</taxon>
        <taxon>Spermatophyta</taxon>
        <taxon>Magnoliopsida</taxon>
        <taxon>eudicotyledons</taxon>
        <taxon>Gunneridae</taxon>
        <taxon>Pentapetalae</taxon>
        <taxon>rosids</taxon>
        <taxon>fabids</taxon>
        <taxon>Rosales</taxon>
        <taxon>Rosaceae</taxon>
        <taxon>Rosoideae</taxon>
        <taxon>Rosoideae incertae sedis</taxon>
        <taxon>Rubus</taxon>
    </lineage>
</organism>
<proteinExistence type="predicted"/>
<evidence type="ECO:0000313" key="3">
    <source>
        <dbReference type="Proteomes" id="UP001457282"/>
    </source>
</evidence>
<keyword evidence="1" id="KW-0472">Membrane</keyword>
<dbReference type="PANTHER" id="PTHR33306">
    <property type="entry name" value="EXPRESSED PROTEIN-RELATED-RELATED"/>
    <property type="match status" value="1"/>
</dbReference>
<dbReference type="EMBL" id="JBEDUW010000003">
    <property type="protein sequence ID" value="KAK9941374.1"/>
    <property type="molecule type" value="Genomic_DNA"/>
</dbReference>
<evidence type="ECO:0008006" key="4">
    <source>
        <dbReference type="Google" id="ProtNLM"/>
    </source>
</evidence>
<comment type="caution">
    <text evidence="2">The sequence shown here is derived from an EMBL/GenBank/DDBJ whole genome shotgun (WGS) entry which is preliminary data.</text>
</comment>
<sequence>MPRYSNDYYSYWDYFSIPLPLCFFISIVFFILSFSWYMNYESKFEDFMTQVKIFLLVFPLILLVIIHFLSGGMSFLVPYPEQDSLHRAGGSPWGVGLVLVFLLIMISYQSSFHERWFPFYSK</sequence>
<evidence type="ECO:0000256" key="1">
    <source>
        <dbReference type="SAM" id="Phobius"/>
    </source>
</evidence>
<dbReference type="AlphaFoldDB" id="A0AAW1XXR0"/>
<accession>A0AAW1XXR0</accession>
<keyword evidence="1" id="KW-0812">Transmembrane</keyword>
<feature type="transmembrane region" description="Helical" evidence="1">
    <location>
        <begin position="15"/>
        <end position="39"/>
    </location>
</feature>